<dbReference type="Proteomes" id="UP000288892">
    <property type="component" value="Unassembled WGS sequence"/>
</dbReference>
<keyword evidence="5" id="KW-1185">Reference proteome</keyword>
<keyword evidence="1" id="KW-0472">Membrane</keyword>
<evidence type="ECO:0000313" key="2">
    <source>
        <dbReference type="EMBL" id="RWX48508.1"/>
    </source>
</evidence>
<accession>A0A3S3R2F9</accession>
<name>A0A3S3R2F9_9BACT</name>
<sequence length="75" mass="8408">MAEEERGILTELARYGQIGTTFAASIFIGFGIGWWLDNKLFAGKTTPWFSFIFLGFGIAAGFKHLWDLSKKISDD</sequence>
<evidence type="ECO:0000313" key="3">
    <source>
        <dbReference type="EMBL" id="RWX51072.1"/>
    </source>
</evidence>
<protein>
    <submittedName>
        <fullName evidence="2">Putative F0F1-ATPase subunit Ca2+/Mg2+ transporter</fullName>
    </submittedName>
</protein>
<dbReference type="EMBL" id="MTKS01000217">
    <property type="protein sequence ID" value="RWX51072.1"/>
    <property type="molecule type" value="Genomic_DNA"/>
</dbReference>
<comment type="caution">
    <text evidence="2">The sequence shown here is derived from an EMBL/GenBank/DDBJ whole genome shotgun (WGS) entry which is preliminary data.</text>
</comment>
<dbReference type="Pfam" id="PF09527">
    <property type="entry name" value="ATPase_gene1"/>
    <property type="match status" value="1"/>
</dbReference>
<proteinExistence type="predicted"/>
<feature type="transmembrane region" description="Helical" evidence="1">
    <location>
        <begin position="48"/>
        <end position="66"/>
    </location>
</feature>
<organism evidence="2 4">
    <name type="scientific">Candidatus Electrothrix marina</name>
    <dbReference type="NCBI Taxonomy" id="1859130"/>
    <lineage>
        <taxon>Bacteria</taxon>
        <taxon>Pseudomonadati</taxon>
        <taxon>Thermodesulfobacteriota</taxon>
        <taxon>Desulfobulbia</taxon>
        <taxon>Desulfobulbales</taxon>
        <taxon>Desulfobulbaceae</taxon>
        <taxon>Candidatus Electrothrix</taxon>
    </lineage>
</organism>
<keyword evidence="1" id="KW-0812">Transmembrane</keyword>
<dbReference type="InterPro" id="IPR032820">
    <property type="entry name" value="ATPase_put"/>
</dbReference>
<feature type="transmembrane region" description="Helical" evidence="1">
    <location>
        <begin position="12"/>
        <end position="36"/>
    </location>
</feature>
<gene>
    <name evidence="2" type="ORF">VU00_13491</name>
    <name evidence="3" type="ORF">VU01_12174</name>
</gene>
<keyword evidence="1" id="KW-1133">Transmembrane helix</keyword>
<dbReference type="Proteomes" id="UP000287615">
    <property type="component" value="Unassembled WGS sequence"/>
</dbReference>
<evidence type="ECO:0000313" key="4">
    <source>
        <dbReference type="Proteomes" id="UP000287615"/>
    </source>
</evidence>
<dbReference type="AlphaFoldDB" id="A0A3S3R2F9"/>
<evidence type="ECO:0000256" key="1">
    <source>
        <dbReference type="SAM" id="Phobius"/>
    </source>
</evidence>
<evidence type="ECO:0000313" key="5">
    <source>
        <dbReference type="Proteomes" id="UP000288892"/>
    </source>
</evidence>
<reference evidence="4 5" key="1">
    <citation type="submission" date="2017-01" db="EMBL/GenBank/DDBJ databases">
        <title>The cable genome- insights into the physiology and evolution of filamentous bacteria capable of sulfide oxidation via long distance electron transfer.</title>
        <authorList>
            <person name="Schreiber L."/>
            <person name="Bjerg J.T."/>
            <person name="Boggild A."/>
            <person name="Van De Vossenberg J."/>
            <person name="Meysman F."/>
            <person name="Nielsen L.P."/>
            <person name="Schramm A."/>
            <person name="Kjeldsen K.U."/>
        </authorList>
    </citation>
    <scope>NUCLEOTIDE SEQUENCE [LARGE SCALE GENOMIC DNA]</scope>
    <source>
        <strain evidence="2">A3</strain>
        <strain evidence="3">A5</strain>
    </source>
</reference>
<dbReference type="EMBL" id="MTKR01000349">
    <property type="protein sequence ID" value="RWX48508.1"/>
    <property type="molecule type" value="Genomic_DNA"/>
</dbReference>